<evidence type="ECO:0000313" key="2">
    <source>
        <dbReference type="EMBL" id="CAE8608211.1"/>
    </source>
</evidence>
<feature type="region of interest" description="Disordered" evidence="1">
    <location>
        <begin position="52"/>
        <end position="71"/>
    </location>
</feature>
<sequence>MNPDSGAKRVPISLKWYRTIPTNIVYENICLGLVSWSLECCFVAAVDAKFWPSQHNGRSPPFSGISEKRSRQERLPKQALQELSGCDVERGNCKVLQPL</sequence>
<dbReference type="AlphaFoldDB" id="A0A813FCU4"/>
<organism evidence="2 3">
    <name type="scientific">Polarella glacialis</name>
    <name type="common">Dinoflagellate</name>
    <dbReference type="NCBI Taxonomy" id="89957"/>
    <lineage>
        <taxon>Eukaryota</taxon>
        <taxon>Sar</taxon>
        <taxon>Alveolata</taxon>
        <taxon>Dinophyceae</taxon>
        <taxon>Suessiales</taxon>
        <taxon>Suessiaceae</taxon>
        <taxon>Polarella</taxon>
    </lineage>
</organism>
<proteinExistence type="predicted"/>
<protein>
    <submittedName>
        <fullName evidence="2">Uncharacterized protein</fullName>
    </submittedName>
</protein>
<evidence type="ECO:0000256" key="1">
    <source>
        <dbReference type="SAM" id="MobiDB-lite"/>
    </source>
</evidence>
<dbReference type="EMBL" id="CAJNNV010022578">
    <property type="protein sequence ID" value="CAE8608211.1"/>
    <property type="molecule type" value="Genomic_DNA"/>
</dbReference>
<name>A0A813FCU4_POLGL</name>
<accession>A0A813FCU4</accession>
<gene>
    <name evidence="2" type="ORF">PGLA1383_LOCUS26085</name>
</gene>
<reference evidence="2" key="1">
    <citation type="submission" date="2021-02" db="EMBL/GenBank/DDBJ databases">
        <authorList>
            <person name="Dougan E. K."/>
            <person name="Rhodes N."/>
            <person name="Thang M."/>
            <person name="Chan C."/>
        </authorList>
    </citation>
    <scope>NUCLEOTIDE SEQUENCE</scope>
</reference>
<keyword evidence="3" id="KW-1185">Reference proteome</keyword>
<comment type="caution">
    <text evidence="2">The sequence shown here is derived from an EMBL/GenBank/DDBJ whole genome shotgun (WGS) entry which is preliminary data.</text>
</comment>
<dbReference type="Proteomes" id="UP000654075">
    <property type="component" value="Unassembled WGS sequence"/>
</dbReference>
<evidence type="ECO:0000313" key="3">
    <source>
        <dbReference type="Proteomes" id="UP000654075"/>
    </source>
</evidence>